<keyword evidence="3" id="KW-1185">Reference proteome</keyword>
<feature type="transmembrane region" description="Helical" evidence="1">
    <location>
        <begin position="12"/>
        <end position="34"/>
    </location>
</feature>
<protein>
    <submittedName>
        <fullName evidence="2">Uncharacterized protein</fullName>
    </submittedName>
</protein>
<name>A0A6I4VXA7_9BACL</name>
<organism evidence="2 3">
    <name type="scientific">Shimazuella alba</name>
    <dbReference type="NCBI Taxonomy" id="2690964"/>
    <lineage>
        <taxon>Bacteria</taxon>
        <taxon>Bacillati</taxon>
        <taxon>Bacillota</taxon>
        <taxon>Bacilli</taxon>
        <taxon>Bacillales</taxon>
        <taxon>Thermoactinomycetaceae</taxon>
        <taxon>Shimazuella</taxon>
    </lineage>
</organism>
<comment type="caution">
    <text evidence="2">The sequence shown here is derived from an EMBL/GenBank/DDBJ whole genome shotgun (WGS) entry which is preliminary data.</text>
</comment>
<proteinExistence type="predicted"/>
<dbReference type="Proteomes" id="UP000430692">
    <property type="component" value="Unassembled WGS sequence"/>
</dbReference>
<dbReference type="AlphaFoldDB" id="A0A6I4VXA7"/>
<dbReference type="EMBL" id="WUUL01000002">
    <property type="protein sequence ID" value="MXQ52662.1"/>
    <property type="molecule type" value="Genomic_DNA"/>
</dbReference>
<dbReference type="RefSeq" id="WP_160799752.1">
    <property type="nucleotide sequence ID" value="NZ_WUUL01000002.1"/>
</dbReference>
<keyword evidence="1" id="KW-1133">Transmembrane helix</keyword>
<feature type="transmembrane region" description="Helical" evidence="1">
    <location>
        <begin position="76"/>
        <end position="94"/>
    </location>
</feature>
<evidence type="ECO:0000256" key="1">
    <source>
        <dbReference type="SAM" id="Phobius"/>
    </source>
</evidence>
<evidence type="ECO:0000313" key="2">
    <source>
        <dbReference type="EMBL" id="MXQ52662.1"/>
    </source>
</evidence>
<keyword evidence="1" id="KW-0812">Transmembrane</keyword>
<reference evidence="2 3" key="1">
    <citation type="submission" date="2019-12" db="EMBL/GenBank/DDBJ databases">
        <title>Whole-genome analyses of novel actinobacteria.</title>
        <authorList>
            <person name="Sahin N."/>
            <person name="Saygin H."/>
        </authorList>
    </citation>
    <scope>NUCLEOTIDE SEQUENCE [LARGE SCALE GENOMIC DNA]</scope>
    <source>
        <strain evidence="2 3">KC615</strain>
    </source>
</reference>
<sequence length="138" mass="15835">MFVLARIVDQIANAIKVTIKAMFLMFVGGLMVIVAQDHPELVDQIKTEVLLPLGQWKDTVVNFDYSQWIQAHKWEIVMWTFLILFLAALIDETLPSNRRRKSAVVFDYSQQACCQCRCWCHSGPTGAVTLPQSQTRKY</sequence>
<evidence type="ECO:0000313" key="3">
    <source>
        <dbReference type="Proteomes" id="UP000430692"/>
    </source>
</evidence>
<keyword evidence="1" id="KW-0472">Membrane</keyword>
<gene>
    <name evidence="2" type="ORF">GSM42_02630</name>
</gene>
<accession>A0A6I4VXA7</accession>